<evidence type="ECO:0000313" key="1">
    <source>
        <dbReference type="EMBL" id="PWN48214.1"/>
    </source>
</evidence>
<proteinExistence type="predicted"/>
<name>A0ACD0NQY2_9BASI</name>
<protein>
    <submittedName>
        <fullName evidence="1">Uncharacterized protein</fullName>
    </submittedName>
</protein>
<reference evidence="1 2" key="1">
    <citation type="journal article" date="2018" name="Mol. Biol. Evol.">
        <title>Broad Genomic Sampling Reveals a Smut Pathogenic Ancestry of the Fungal Clade Ustilaginomycotina.</title>
        <authorList>
            <person name="Kijpornyongpan T."/>
            <person name="Mondo S.J."/>
            <person name="Barry K."/>
            <person name="Sandor L."/>
            <person name="Lee J."/>
            <person name="Lipzen A."/>
            <person name="Pangilinan J."/>
            <person name="LaButti K."/>
            <person name="Hainaut M."/>
            <person name="Henrissat B."/>
            <person name="Grigoriev I.V."/>
            <person name="Spatafora J.W."/>
            <person name="Aime M.C."/>
        </authorList>
    </citation>
    <scope>NUCLEOTIDE SEQUENCE [LARGE SCALE GENOMIC DNA]</scope>
    <source>
        <strain evidence="1 2">SA 807</strain>
    </source>
</reference>
<keyword evidence="2" id="KW-1185">Reference proteome</keyword>
<gene>
    <name evidence="1" type="ORF">IE53DRAFT_319828</name>
</gene>
<dbReference type="EMBL" id="KZ820247">
    <property type="protein sequence ID" value="PWN48214.1"/>
    <property type="molecule type" value="Genomic_DNA"/>
</dbReference>
<dbReference type="Proteomes" id="UP000245626">
    <property type="component" value="Unassembled WGS sequence"/>
</dbReference>
<accession>A0ACD0NQY2</accession>
<feature type="non-terminal residue" evidence="1">
    <location>
        <position position="1"/>
    </location>
</feature>
<organism evidence="1 2">
    <name type="scientific">Violaceomyces palustris</name>
    <dbReference type="NCBI Taxonomy" id="1673888"/>
    <lineage>
        <taxon>Eukaryota</taxon>
        <taxon>Fungi</taxon>
        <taxon>Dikarya</taxon>
        <taxon>Basidiomycota</taxon>
        <taxon>Ustilaginomycotina</taxon>
        <taxon>Ustilaginomycetes</taxon>
        <taxon>Violaceomycetales</taxon>
        <taxon>Violaceomycetaceae</taxon>
        <taxon>Violaceomyces</taxon>
    </lineage>
</organism>
<evidence type="ECO:0000313" key="2">
    <source>
        <dbReference type="Proteomes" id="UP000245626"/>
    </source>
</evidence>
<sequence length="362" mass="37747">VDDLSTGSSDYAANSWVTWFLSTKGNEYFCEVDEDYILDRFNLTGLNAEVQYYPQALDLVTDALEDDLEDESRDQVEAQARLLYGLVHARYIITTRGLAKMLEKYKRADFGRCPRVLCYQQPLLPVGLSDLPFQKAVKLFCPRCEDIYSPKSSRHGTIDGAFFGSTFPHMLFMVYPNMLPSKSPTSQSPFLLGSSGSHRSPYEMASASGAEDDSMQGPSTSSALVASASAGGGGATAAAVGGGGSGGGGGGGGAGGSTASAAAKVERYRPRIFGFPVHEASKLQRWQERVRDRQIERLERSEAIASSLASGGGGGAATTASSSVGGGAAAAAAASGILAGARSNFGAGQGIGTNSTGLSRLD</sequence>